<dbReference type="EMBL" id="VUJU01017490">
    <property type="protein sequence ID" value="KAF0682677.1"/>
    <property type="molecule type" value="Genomic_DNA"/>
</dbReference>
<comment type="caution">
    <text evidence="1">The sequence shown here is derived from an EMBL/GenBank/DDBJ whole genome shotgun (WGS) entry which is preliminary data.</text>
</comment>
<keyword evidence="2" id="KW-1185">Reference proteome</keyword>
<organism evidence="1 2">
    <name type="scientific">Aphis craccivora</name>
    <name type="common">Cowpea aphid</name>
    <dbReference type="NCBI Taxonomy" id="307492"/>
    <lineage>
        <taxon>Eukaryota</taxon>
        <taxon>Metazoa</taxon>
        <taxon>Ecdysozoa</taxon>
        <taxon>Arthropoda</taxon>
        <taxon>Hexapoda</taxon>
        <taxon>Insecta</taxon>
        <taxon>Pterygota</taxon>
        <taxon>Neoptera</taxon>
        <taxon>Paraneoptera</taxon>
        <taxon>Hemiptera</taxon>
        <taxon>Sternorrhyncha</taxon>
        <taxon>Aphidomorpha</taxon>
        <taxon>Aphidoidea</taxon>
        <taxon>Aphididae</taxon>
        <taxon>Aphidini</taxon>
        <taxon>Aphis</taxon>
        <taxon>Aphis</taxon>
    </lineage>
</organism>
<dbReference type="AlphaFoldDB" id="A0A6G0VJZ3"/>
<dbReference type="OrthoDB" id="441971at2759"/>
<protein>
    <submittedName>
        <fullName evidence="1">Retrovirus-related Pol polyprotein</fullName>
    </submittedName>
</protein>
<evidence type="ECO:0000313" key="1">
    <source>
        <dbReference type="EMBL" id="KAF0682677.1"/>
    </source>
</evidence>
<reference evidence="1 2" key="1">
    <citation type="submission" date="2019-08" db="EMBL/GenBank/DDBJ databases">
        <title>Whole genome of Aphis craccivora.</title>
        <authorList>
            <person name="Voronova N.V."/>
            <person name="Shulinski R.S."/>
            <person name="Bandarenka Y.V."/>
            <person name="Zhorov D.G."/>
            <person name="Warner D."/>
        </authorList>
    </citation>
    <scope>NUCLEOTIDE SEQUENCE [LARGE SCALE GENOMIC DNA]</scope>
    <source>
        <strain evidence="1">180601</strain>
        <tissue evidence="1">Whole Body</tissue>
    </source>
</reference>
<evidence type="ECO:0000313" key="2">
    <source>
        <dbReference type="Proteomes" id="UP000478052"/>
    </source>
</evidence>
<dbReference type="Proteomes" id="UP000478052">
    <property type="component" value="Unassembled WGS sequence"/>
</dbReference>
<proteinExistence type="predicted"/>
<sequence>MQETHKIARENLIKEKNSNKQYYDQNANILELHVGDKVLLKEQNKKNALCFNWSGPYDTIYDTTIPFSYIIQ</sequence>
<accession>A0A6G0VJZ3</accession>
<gene>
    <name evidence="1" type="ORF">FWK35_00039047</name>
</gene>
<name>A0A6G0VJZ3_APHCR</name>